<sequence length="267" mass="30558">MGFQFTRKMNMPPFKDEVELGPSGESEAEQSLLYPARWYQPRFPRSVKSLLIIQWVIIALLSIPGVVSWLGLLKTAPSGDSQFKDQVYSPVQHLIRHRNVVYVAGFGSELSEYQGPPSPENNAAWSDLYNFGISRIPKSDAAHLVNKTVPIADDPGQYAISLDVFHQLHCLNMVRKRVWSTEVYLPEDELMGIEHIDHCIDTIRQSLMCAVDVTPLPFVWVERDQRVKEVAAVIHTCRDFDAIKDWAQKHHIKTFDRTKHVHDDLLD</sequence>
<name>A0A5M3ZBP0_ASPTE</name>
<comment type="similarity">
    <text evidence="2">Belongs to the ustYa family.</text>
</comment>
<evidence type="ECO:0000256" key="1">
    <source>
        <dbReference type="ARBA" id="ARBA00004685"/>
    </source>
</evidence>
<evidence type="ECO:0000313" key="4">
    <source>
        <dbReference type="Proteomes" id="UP000452235"/>
    </source>
</evidence>
<gene>
    <name evidence="3" type="ORF">ATEIFO6365_0009011000</name>
</gene>
<reference evidence="3 4" key="1">
    <citation type="submission" date="2020-01" db="EMBL/GenBank/DDBJ databases">
        <title>Aspergillus terreus IFO 6365 whole genome shotgun sequence.</title>
        <authorList>
            <person name="Kanamasa S."/>
            <person name="Takahashi H."/>
        </authorList>
    </citation>
    <scope>NUCLEOTIDE SEQUENCE [LARGE SCALE GENOMIC DNA]</scope>
    <source>
        <strain evidence="3 4">IFO 6365</strain>
    </source>
</reference>
<comment type="pathway">
    <text evidence="1">Mycotoxin biosynthesis.</text>
</comment>
<dbReference type="PANTHER" id="PTHR33365:SF4">
    <property type="entry name" value="CYCLOCHLOROTINE BIOSYNTHESIS PROTEIN O"/>
    <property type="match status" value="1"/>
</dbReference>
<evidence type="ECO:0000313" key="3">
    <source>
        <dbReference type="EMBL" id="GFF18747.1"/>
    </source>
</evidence>
<dbReference type="GO" id="GO:0043386">
    <property type="term" value="P:mycotoxin biosynthetic process"/>
    <property type="evidence" value="ECO:0007669"/>
    <property type="project" value="InterPro"/>
</dbReference>
<dbReference type="PANTHER" id="PTHR33365">
    <property type="entry name" value="YALI0B05434P"/>
    <property type="match status" value="1"/>
</dbReference>
<dbReference type="VEuPathDB" id="FungiDB:ATEG_07507"/>
<proteinExistence type="inferred from homology"/>
<dbReference type="OrthoDB" id="3687641at2759"/>
<dbReference type="Proteomes" id="UP000452235">
    <property type="component" value="Unassembled WGS sequence"/>
</dbReference>
<accession>A0A5M3ZBP0</accession>
<dbReference type="EMBL" id="BLJY01000009">
    <property type="protein sequence ID" value="GFF18747.1"/>
    <property type="molecule type" value="Genomic_DNA"/>
</dbReference>
<dbReference type="InterPro" id="IPR021765">
    <property type="entry name" value="UstYa-like"/>
</dbReference>
<evidence type="ECO:0000256" key="2">
    <source>
        <dbReference type="ARBA" id="ARBA00035112"/>
    </source>
</evidence>
<comment type="caution">
    <text evidence="3">The sequence shown here is derived from an EMBL/GenBank/DDBJ whole genome shotgun (WGS) entry which is preliminary data.</text>
</comment>
<dbReference type="Pfam" id="PF11807">
    <property type="entry name" value="UstYa"/>
    <property type="match status" value="1"/>
</dbReference>
<keyword evidence="4" id="KW-1185">Reference proteome</keyword>
<dbReference type="AlphaFoldDB" id="A0A5M3ZBP0"/>
<protein>
    <submittedName>
        <fullName evidence="3">Uncharacterized protein</fullName>
    </submittedName>
</protein>
<organism evidence="3 4">
    <name type="scientific">Aspergillus terreus</name>
    <dbReference type="NCBI Taxonomy" id="33178"/>
    <lineage>
        <taxon>Eukaryota</taxon>
        <taxon>Fungi</taxon>
        <taxon>Dikarya</taxon>
        <taxon>Ascomycota</taxon>
        <taxon>Pezizomycotina</taxon>
        <taxon>Eurotiomycetes</taxon>
        <taxon>Eurotiomycetidae</taxon>
        <taxon>Eurotiales</taxon>
        <taxon>Aspergillaceae</taxon>
        <taxon>Aspergillus</taxon>
        <taxon>Aspergillus subgen. Circumdati</taxon>
    </lineage>
</organism>